<proteinExistence type="predicted"/>
<evidence type="ECO:0000259" key="1">
    <source>
        <dbReference type="SMART" id="SM00867"/>
    </source>
</evidence>
<dbReference type="EMBL" id="JACNJZ010000101">
    <property type="protein sequence ID" value="MBC8317724.1"/>
    <property type="molecule type" value="Genomic_DNA"/>
</dbReference>
<organism evidence="2 3">
    <name type="scientific">Candidatus Desulfobia pelagia</name>
    <dbReference type="NCBI Taxonomy" id="2841692"/>
    <lineage>
        <taxon>Bacteria</taxon>
        <taxon>Pseudomonadati</taxon>
        <taxon>Thermodesulfobacteriota</taxon>
        <taxon>Desulfobulbia</taxon>
        <taxon>Desulfobulbales</taxon>
        <taxon>Desulfobulbaceae</taxon>
        <taxon>Candidatus Desulfobia</taxon>
    </lineage>
</organism>
<evidence type="ECO:0000313" key="3">
    <source>
        <dbReference type="Proteomes" id="UP000614424"/>
    </source>
</evidence>
<gene>
    <name evidence="2" type="ORF">H8E41_07435</name>
</gene>
<accession>A0A8J6NF97</accession>
<reference evidence="2 3" key="1">
    <citation type="submission" date="2020-08" db="EMBL/GenBank/DDBJ databases">
        <title>Bridging the membrane lipid divide: bacteria of the FCB group superphylum have the potential to synthesize archaeal ether lipids.</title>
        <authorList>
            <person name="Villanueva L."/>
            <person name="Von Meijenfeldt F.A.B."/>
            <person name="Westbye A.B."/>
            <person name="Yadav S."/>
            <person name="Hopmans E.C."/>
            <person name="Dutilh B.E."/>
            <person name="Sinninghe Damste J.S."/>
        </authorList>
    </citation>
    <scope>NUCLEOTIDE SEQUENCE [LARGE SCALE GENOMIC DNA]</scope>
    <source>
        <strain evidence="2">NIOZ-UU47</strain>
    </source>
</reference>
<dbReference type="InterPro" id="IPR036761">
    <property type="entry name" value="TTHA0802/YceI-like_sf"/>
</dbReference>
<dbReference type="AlphaFoldDB" id="A0A8J6NF97"/>
<dbReference type="SUPFAM" id="SSF101874">
    <property type="entry name" value="YceI-like"/>
    <property type="match status" value="1"/>
</dbReference>
<name>A0A8J6NF97_9BACT</name>
<protein>
    <submittedName>
        <fullName evidence="2">Polyisoprenoid-binding protein</fullName>
    </submittedName>
</protein>
<dbReference type="PANTHER" id="PTHR34406:SF1">
    <property type="entry name" value="PROTEIN YCEI"/>
    <property type="match status" value="1"/>
</dbReference>
<dbReference type="Proteomes" id="UP000614424">
    <property type="component" value="Unassembled WGS sequence"/>
</dbReference>
<dbReference type="PANTHER" id="PTHR34406">
    <property type="entry name" value="PROTEIN YCEI"/>
    <property type="match status" value="1"/>
</dbReference>
<dbReference type="SMART" id="SM00867">
    <property type="entry name" value="YceI"/>
    <property type="match status" value="1"/>
</dbReference>
<dbReference type="InterPro" id="IPR007372">
    <property type="entry name" value="Lipid/polyisoprenoid-bd_YceI"/>
</dbReference>
<evidence type="ECO:0000313" key="2">
    <source>
        <dbReference type="EMBL" id="MBC8317724.1"/>
    </source>
</evidence>
<feature type="domain" description="Lipid/polyisoprenoid-binding YceI-like" evidence="1">
    <location>
        <begin position="26"/>
        <end position="194"/>
    </location>
</feature>
<dbReference type="Gene3D" id="2.40.128.110">
    <property type="entry name" value="Lipid/polyisoprenoid-binding, YceI-like"/>
    <property type="match status" value="1"/>
</dbReference>
<sequence length="197" mass="22225">MKKITAFILVLFSFVLSGGVKALAVEWEFDKAHSGFRFGVKHIFSTVYGHFDDYSGKVIFDPDNLAGSMFRFEVNVDSIQTNINKRDNHLLSGDFFDAKKYPEIIFESTSIKHVGGKNYEVTGKLTIKDVTKEVILPVVFHGIKGHPMEKAKQVAGFDTHTTINRLEYHVGDGKFYEMGVVDQYVDIFVSLEMLSGK</sequence>
<dbReference type="Pfam" id="PF04264">
    <property type="entry name" value="YceI"/>
    <property type="match status" value="1"/>
</dbReference>
<comment type="caution">
    <text evidence="2">The sequence shown here is derived from an EMBL/GenBank/DDBJ whole genome shotgun (WGS) entry which is preliminary data.</text>
</comment>